<protein>
    <submittedName>
        <fullName evidence="3">Uncharacterized protein</fullName>
    </submittedName>
</protein>
<reference evidence="3" key="1">
    <citation type="journal article" date="2015" name="MBio">
        <title>Genome-resolved metagenomic analysis reveals roles for candidate phyla and other microbial community members in biogeochemical transformations in oil reservoirs.</title>
        <authorList>
            <person name="Hu P."/>
            <person name="Tom L."/>
            <person name="Singh A."/>
            <person name="Thomas B.C."/>
            <person name="Baker B.J."/>
            <person name="Piceno Y.M."/>
            <person name="Andersen G.L."/>
            <person name="Banfield J.F."/>
        </authorList>
    </citation>
    <scope>NUCLEOTIDE SEQUENCE [LARGE SCALE GENOMIC DNA]</scope>
    <source>
        <strain evidence="3">56_747</strain>
    </source>
</reference>
<dbReference type="AlphaFoldDB" id="A0A101ILI4"/>
<proteinExistence type="predicted"/>
<evidence type="ECO:0000313" key="2">
    <source>
        <dbReference type="EMBL" id="KUK45111.1"/>
    </source>
</evidence>
<evidence type="ECO:0000313" key="3">
    <source>
        <dbReference type="EMBL" id="KUK97412.1"/>
    </source>
</evidence>
<keyword evidence="1" id="KW-0812">Transmembrane</keyword>
<keyword evidence="1" id="KW-1133">Transmembrane helix</keyword>
<name>A0A101ILI4_9EURY</name>
<dbReference type="Proteomes" id="UP000053961">
    <property type="component" value="Unassembled WGS sequence"/>
</dbReference>
<dbReference type="EMBL" id="LGHB01000002">
    <property type="protein sequence ID" value="KUK97412.1"/>
    <property type="molecule type" value="Genomic_DNA"/>
</dbReference>
<comment type="caution">
    <text evidence="3">The sequence shown here is derived from an EMBL/GenBank/DDBJ whole genome shotgun (WGS) entry which is preliminary data.</text>
</comment>
<dbReference type="Proteomes" id="UP000057043">
    <property type="component" value="Unassembled WGS sequence"/>
</dbReference>
<reference evidence="4 5" key="2">
    <citation type="journal article" date="2015" name="MBio">
        <title>Genome-Resolved Metagenomic Analysis Reveals Roles for Candidate Phyla and Other Microbial Community Members in Biogeochemical Transformations in Oil Reservoirs.</title>
        <authorList>
            <person name="Hu P."/>
            <person name="Tom L."/>
            <person name="Singh A."/>
            <person name="Thomas B.C."/>
            <person name="Baker B.J."/>
            <person name="Piceno Y.M."/>
            <person name="Andersen G.L."/>
            <person name="Banfield J.F."/>
        </authorList>
    </citation>
    <scope>NUCLEOTIDE SEQUENCE [LARGE SCALE GENOMIC DNA]</scope>
    <source>
        <strain evidence="2">57_489</strain>
    </source>
</reference>
<sequence>MAFEGILMALLFAGIVVSITLDIYRDIIELIKN</sequence>
<dbReference type="EMBL" id="LGFT01000008">
    <property type="protein sequence ID" value="KUK45111.1"/>
    <property type="molecule type" value="Genomic_DNA"/>
</dbReference>
<evidence type="ECO:0000313" key="5">
    <source>
        <dbReference type="Proteomes" id="UP000057043"/>
    </source>
</evidence>
<evidence type="ECO:0000313" key="4">
    <source>
        <dbReference type="Proteomes" id="UP000053961"/>
    </source>
</evidence>
<gene>
    <name evidence="2" type="ORF">XD72_0515</name>
    <name evidence="3" type="ORF">XE07_0242</name>
</gene>
<accession>A0A101ILI4</accession>
<evidence type="ECO:0000256" key="1">
    <source>
        <dbReference type="SAM" id="Phobius"/>
    </source>
</evidence>
<keyword evidence="1" id="KW-0472">Membrane</keyword>
<feature type="transmembrane region" description="Helical" evidence="1">
    <location>
        <begin position="6"/>
        <end position="24"/>
    </location>
</feature>
<organism evidence="3 4">
    <name type="scientific">Methanothrix harundinacea</name>
    <dbReference type="NCBI Taxonomy" id="301375"/>
    <lineage>
        <taxon>Archaea</taxon>
        <taxon>Methanobacteriati</taxon>
        <taxon>Methanobacteriota</taxon>
        <taxon>Stenosarchaea group</taxon>
        <taxon>Methanomicrobia</taxon>
        <taxon>Methanotrichales</taxon>
        <taxon>Methanotrichaceae</taxon>
        <taxon>Methanothrix</taxon>
    </lineage>
</organism>